<reference evidence="2" key="1">
    <citation type="submission" date="2019-12" db="EMBL/GenBank/DDBJ databases">
        <title>An insight into the sialome of adult female Ixodes ricinus ticks feeding for 6 days.</title>
        <authorList>
            <person name="Perner J."/>
            <person name="Ribeiro J.M.C."/>
        </authorList>
    </citation>
    <scope>NUCLEOTIDE SEQUENCE</scope>
    <source>
        <strain evidence="2">Semi-engorged</strain>
        <tissue evidence="2">Salivary glands</tissue>
    </source>
</reference>
<accession>A0A6B0UJG5</accession>
<keyword evidence="1" id="KW-0732">Signal</keyword>
<feature type="signal peptide" evidence="1">
    <location>
        <begin position="1"/>
        <end position="22"/>
    </location>
</feature>
<dbReference type="EMBL" id="GIFC01007734">
    <property type="protein sequence ID" value="MXU89817.1"/>
    <property type="molecule type" value="Transcribed_RNA"/>
</dbReference>
<dbReference type="AlphaFoldDB" id="A0A6B0UJG5"/>
<name>A0A6B0UJG5_IXORI</name>
<protein>
    <submittedName>
        <fullName evidence="2">Putative secreted protein</fullName>
    </submittedName>
</protein>
<feature type="chain" id="PRO_5025374661" evidence="1">
    <location>
        <begin position="23"/>
        <end position="110"/>
    </location>
</feature>
<organism evidence="2">
    <name type="scientific">Ixodes ricinus</name>
    <name type="common">Common tick</name>
    <name type="synonym">Acarus ricinus</name>
    <dbReference type="NCBI Taxonomy" id="34613"/>
    <lineage>
        <taxon>Eukaryota</taxon>
        <taxon>Metazoa</taxon>
        <taxon>Ecdysozoa</taxon>
        <taxon>Arthropoda</taxon>
        <taxon>Chelicerata</taxon>
        <taxon>Arachnida</taxon>
        <taxon>Acari</taxon>
        <taxon>Parasitiformes</taxon>
        <taxon>Ixodida</taxon>
        <taxon>Ixodoidea</taxon>
        <taxon>Ixodidae</taxon>
        <taxon>Ixodinae</taxon>
        <taxon>Ixodes</taxon>
    </lineage>
</organism>
<evidence type="ECO:0000313" key="2">
    <source>
        <dbReference type="EMBL" id="MXU89817.1"/>
    </source>
</evidence>
<sequence>MHSDSGLSLLLLVRGFCCWAGAVSSIARSFSSSTLTLSSRRCSLTTHNTVTVTRPAMRNHCTARAATLDARLHAEYDDCGGNGGGDMSRPKCTVDLAVQDDLGDVFDDAS</sequence>
<proteinExistence type="predicted"/>
<evidence type="ECO:0000256" key="1">
    <source>
        <dbReference type="SAM" id="SignalP"/>
    </source>
</evidence>